<comment type="subcellular location">
    <subcellularLocation>
        <location evidence="1">Cell membrane</location>
        <topology evidence="1">Multi-pass membrane protein</topology>
    </subcellularLocation>
</comment>
<dbReference type="InterPro" id="IPR000276">
    <property type="entry name" value="GPCR_Rhodpsn"/>
</dbReference>
<keyword evidence="14" id="KW-1185">Reference proteome</keyword>
<dbReference type="GO" id="GO:0004930">
    <property type="term" value="F:G protein-coupled receptor activity"/>
    <property type="evidence" value="ECO:0007669"/>
    <property type="project" value="UniProtKB-KW"/>
</dbReference>
<evidence type="ECO:0000259" key="12">
    <source>
        <dbReference type="PROSITE" id="PS50262"/>
    </source>
</evidence>
<dbReference type="EMBL" id="BLXT01005511">
    <property type="protein sequence ID" value="GFO23315.1"/>
    <property type="molecule type" value="Genomic_DNA"/>
</dbReference>
<feature type="compositionally biased region" description="Low complexity" evidence="10">
    <location>
        <begin position="336"/>
        <end position="363"/>
    </location>
</feature>
<feature type="region of interest" description="Disordered" evidence="10">
    <location>
        <begin position="202"/>
        <end position="233"/>
    </location>
</feature>
<feature type="region of interest" description="Disordered" evidence="10">
    <location>
        <begin position="1"/>
        <end position="140"/>
    </location>
</feature>
<evidence type="ECO:0000313" key="13">
    <source>
        <dbReference type="EMBL" id="GFO23315.1"/>
    </source>
</evidence>
<evidence type="ECO:0000256" key="6">
    <source>
        <dbReference type="ARBA" id="ARBA00023136"/>
    </source>
</evidence>
<dbReference type="PROSITE" id="PS50262">
    <property type="entry name" value="G_PROTEIN_RECEP_F1_2"/>
    <property type="match status" value="1"/>
</dbReference>
<dbReference type="InterPro" id="IPR017452">
    <property type="entry name" value="GPCR_Rhodpsn_7TM"/>
</dbReference>
<evidence type="ECO:0000256" key="9">
    <source>
        <dbReference type="ARBA" id="ARBA00023224"/>
    </source>
</evidence>
<gene>
    <name evidence="13" type="ORF">PoB_004982000</name>
</gene>
<dbReference type="PANTHER" id="PTHR24248">
    <property type="entry name" value="ADRENERGIC RECEPTOR-RELATED G-PROTEIN COUPLED RECEPTOR"/>
    <property type="match status" value="1"/>
</dbReference>
<dbReference type="GO" id="GO:0001591">
    <property type="term" value="F:dopamine neurotransmitter receptor activity, coupled via Gi/Go"/>
    <property type="evidence" value="ECO:0007669"/>
    <property type="project" value="TreeGrafter"/>
</dbReference>
<sequence length="642" mass="67312">MVRNRMLQNGVTTERSSFTTTHYSNTSSSDSNSDSNSNSNSTISDSYSRDGNTSSGGLRSGFSRLLLKSSSDRDDVGADDSSGSGSLSKTFNGRGWRSVKSLQPSLPSPPPSSSSSLSSASTTSGSPFAHGSGWRSQTAKVMRAKTGALGVRGGGGGGNAEGGGGEVGIQTRAIQDMASGMGKNRVRYQTSEGSLLKYRPRLSKRPADPTGLFGSQEDQPDFSSKAGKESTSIGTNTDAYYYEQTQANVSAKLDEARHIQHNATADTINSTQSESLSSLSSISSSPNNSSSSATAYSAVDHNKTYPTPSSSASPSSLLYDALQSGNSSNQLHTEHSPFSSSAISTSPSSLVSSSSNHTSPASSINPFTHSYRGHVHSVSLSSSSPFSSPAPSQQSHIGGLSSSSSTSSLPSSSPTSAIFSSSLSSAYSPLDPSQPPQSSSKDLHPRNFLKHIGLGSNTSSSSSYTQLSAKSLSSSSSSSSSSISSKSFIERLREAGLSSLNLQYDLSNSPTLESPSDSNFTFDLRFNETFDCFFDEACNLQNVTSSTARSVPISTGGDEAVTSADGFEPVVYKYWTILLVVFPLLTVFGNVLVCMSVVKEKSLKTVTNYFICSLAVADIMVAVVVMPFAVYMEVSTNTFLKA</sequence>
<feature type="compositionally biased region" description="Low complexity" evidence="10">
    <location>
        <begin position="16"/>
        <end position="46"/>
    </location>
</feature>
<evidence type="ECO:0000256" key="11">
    <source>
        <dbReference type="SAM" id="Phobius"/>
    </source>
</evidence>
<keyword evidence="4 11" id="KW-1133">Transmembrane helix</keyword>
<evidence type="ECO:0000256" key="2">
    <source>
        <dbReference type="ARBA" id="ARBA00022475"/>
    </source>
</evidence>
<dbReference type="GO" id="GO:0005886">
    <property type="term" value="C:plasma membrane"/>
    <property type="evidence" value="ECO:0007669"/>
    <property type="project" value="UniProtKB-SubCell"/>
</dbReference>
<feature type="transmembrane region" description="Helical" evidence="11">
    <location>
        <begin position="610"/>
        <end position="632"/>
    </location>
</feature>
<keyword evidence="2" id="KW-1003">Cell membrane</keyword>
<evidence type="ECO:0000313" key="14">
    <source>
        <dbReference type="Proteomes" id="UP000735302"/>
    </source>
</evidence>
<evidence type="ECO:0000256" key="1">
    <source>
        <dbReference type="ARBA" id="ARBA00004651"/>
    </source>
</evidence>
<proteinExistence type="predicted"/>
<keyword evidence="7" id="KW-1015">Disulfide bond</keyword>
<keyword evidence="5" id="KW-0297">G-protein coupled receptor</keyword>
<dbReference type="PANTHER" id="PTHR24248:SF125">
    <property type="entry name" value="DOPAMINE D2-LIKE RECEPTOR"/>
    <property type="match status" value="1"/>
</dbReference>
<dbReference type="AlphaFoldDB" id="A0AAV4BVG0"/>
<keyword evidence="8 13" id="KW-0675">Receptor</keyword>
<feature type="compositionally biased region" description="Polar residues" evidence="10">
    <location>
        <begin position="1"/>
        <end position="15"/>
    </location>
</feature>
<feature type="compositionally biased region" description="Low complexity" evidence="10">
    <location>
        <begin position="306"/>
        <end position="316"/>
    </location>
</feature>
<dbReference type="Proteomes" id="UP000735302">
    <property type="component" value="Unassembled WGS sequence"/>
</dbReference>
<dbReference type="SUPFAM" id="SSF81321">
    <property type="entry name" value="Family A G protein-coupled receptor-like"/>
    <property type="match status" value="1"/>
</dbReference>
<name>A0AAV4BVG0_9GAST</name>
<accession>A0AAV4BVG0</accession>
<dbReference type="Pfam" id="PF00001">
    <property type="entry name" value="7tm_1"/>
    <property type="match status" value="1"/>
</dbReference>
<feature type="domain" description="G-protein coupled receptors family 1 profile" evidence="12">
    <location>
        <begin position="589"/>
        <end position="642"/>
    </location>
</feature>
<feature type="transmembrane region" description="Helical" evidence="11">
    <location>
        <begin position="574"/>
        <end position="598"/>
    </location>
</feature>
<feature type="compositionally biased region" description="Low complexity" evidence="10">
    <location>
        <begin position="426"/>
        <end position="440"/>
    </location>
</feature>
<reference evidence="13 14" key="1">
    <citation type="journal article" date="2021" name="Elife">
        <title>Chloroplast acquisition without the gene transfer in kleptoplastic sea slugs, Plakobranchus ocellatus.</title>
        <authorList>
            <person name="Maeda T."/>
            <person name="Takahashi S."/>
            <person name="Yoshida T."/>
            <person name="Shimamura S."/>
            <person name="Takaki Y."/>
            <person name="Nagai Y."/>
            <person name="Toyoda A."/>
            <person name="Suzuki Y."/>
            <person name="Arimoto A."/>
            <person name="Ishii H."/>
            <person name="Satoh N."/>
            <person name="Nishiyama T."/>
            <person name="Hasebe M."/>
            <person name="Maruyama T."/>
            <person name="Minagawa J."/>
            <person name="Obokata J."/>
            <person name="Shigenobu S."/>
        </authorList>
    </citation>
    <scope>NUCLEOTIDE SEQUENCE [LARGE SCALE GENOMIC DNA]</scope>
</reference>
<evidence type="ECO:0000256" key="8">
    <source>
        <dbReference type="ARBA" id="ARBA00023170"/>
    </source>
</evidence>
<dbReference type="PRINTS" id="PR00237">
    <property type="entry name" value="GPCRRHODOPSN"/>
</dbReference>
<evidence type="ECO:0000256" key="10">
    <source>
        <dbReference type="SAM" id="MobiDB-lite"/>
    </source>
</evidence>
<keyword evidence="6 11" id="KW-0472">Membrane</keyword>
<evidence type="ECO:0000256" key="5">
    <source>
        <dbReference type="ARBA" id="ARBA00023040"/>
    </source>
</evidence>
<evidence type="ECO:0000256" key="4">
    <source>
        <dbReference type="ARBA" id="ARBA00022989"/>
    </source>
</evidence>
<dbReference type="GO" id="GO:0045202">
    <property type="term" value="C:synapse"/>
    <property type="evidence" value="ECO:0007669"/>
    <property type="project" value="GOC"/>
</dbReference>
<feature type="compositionally biased region" description="Low complexity" evidence="10">
    <location>
        <begin position="55"/>
        <end position="69"/>
    </location>
</feature>
<evidence type="ECO:0000256" key="7">
    <source>
        <dbReference type="ARBA" id="ARBA00023157"/>
    </source>
</evidence>
<evidence type="ECO:0000256" key="3">
    <source>
        <dbReference type="ARBA" id="ARBA00022692"/>
    </source>
</evidence>
<feature type="compositionally biased region" description="Low complexity" evidence="10">
    <location>
        <begin position="79"/>
        <end position="88"/>
    </location>
</feature>
<keyword evidence="3 11" id="KW-0812">Transmembrane</keyword>
<keyword evidence="9" id="KW-0807">Transducer</keyword>
<feature type="region of interest" description="Disordered" evidence="10">
    <location>
        <begin position="304"/>
        <end position="411"/>
    </location>
</feature>
<feature type="compositionally biased region" description="Low complexity" evidence="10">
    <location>
        <begin position="113"/>
        <end position="127"/>
    </location>
</feature>
<comment type="caution">
    <text evidence="13">The sequence shown here is derived from an EMBL/GenBank/DDBJ whole genome shotgun (WGS) entry which is preliminary data.</text>
</comment>
<dbReference type="Gene3D" id="1.20.1070.10">
    <property type="entry name" value="Rhodopsin 7-helix transmembrane proteins"/>
    <property type="match status" value="1"/>
</dbReference>
<feature type="region of interest" description="Disordered" evidence="10">
    <location>
        <begin position="426"/>
        <end position="445"/>
    </location>
</feature>
<feature type="compositionally biased region" description="Low complexity" evidence="10">
    <location>
        <begin position="377"/>
        <end position="411"/>
    </location>
</feature>
<organism evidence="13 14">
    <name type="scientific">Plakobranchus ocellatus</name>
    <dbReference type="NCBI Taxonomy" id="259542"/>
    <lineage>
        <taxon>Eukaryota</taxon>
        <taxon>Metazoa</taxon>
        <taxon>Spiralia</taxon>
        <taxon>Lophotrochozoa</taxon>
        <taxon>Mollusca</taxon>
        <taxon>Gastropoda</taxon>
        <taxon>Heterobranchia</taxon>
        <taxon>Euthyneura</taxon>
        <taxon>Panpulmonata</taxon>
        <taxon>Sacoglossa</taxon>
        <taxon>Placobranchoidea</taxon>
        <taxon>Plakobranchidae</taxon>
        <taxon>Plakobranchus</taxon>
    </lineage>
</organism>
<protein>
    <submittedName>
        <fullName evidence="13">D(2) dopamine receptor</fullName>
    </submittedName>
</protein>